<dbReference type="Pfam" id="PF02150">
    <property type="entry name" value="Zn_ribbon_RPB9"/>
    <property type="match status" value="1"/>
</dbReference>
<evidence type="ECO:0000259" key="1">
    <source>
        <dbReference type="Pfam" id="PF02150"/>
    </source>
</evidence>
<dbReference type="AlphaFoldDB" id="A0A6C0DCD4"/>
<feature type="domain" description="DNA-directed RNA polymerase II subunit RPB9-like zinc ribbon" evidence="1">
    <location>
        <begin position="1"/>
        <end position="36"/>
    </location>
</feature>
<organism evidence="2">
    <name type="scientific">viral metagenome</name>
    <dbReference type="NCBI Taxonomy" id="1070528"/>
    <lineage>
        <taxon>unclassified sequences</taxon>
        <taxon>metagenomes</taxon>
        <taxon>organismal metagenomes</taxon>
    </lineage>
</organism>
<protein>
    <recommendedName>
        <fullName evidence="1">DNA-directed RNA polymerase II subunit RPB9-like zinc ribbon domain-containing protein</fullName>
    </recommendedName>
</protein>
<dbReference type="GO" id="GO:0006351">
    <property type="term" value="P:DNA-templated transcription"/>
    <property type="evidence" value="ECO:0007669"/>
    <property type="project" value="InterPro"/>
</dbReference>
<dbReference type="EMBL" id="MN739577">
    <property type="protein sequence ID" value="QHT13834.1"/>
    <property type="molecule type" value="Genomic_DNA"/>
</dbReference>
<sequence>MKFCKNCNNMYYIGIDANDSNKLTYYCRHCKYRDETITEEGVCVLDTQFKRGEQKFNHIVNKYTKLDPTLPRIYNMKCPNVECKTNKSDTPPEIIYLRYDDDNLKYLYICSDCDTTWKTNEKE</sequence>
<dbReference type="SUPFAM" id="SSF57783">
    <property type="entry name" value="Zinc beta-ribbon"/>
    <property type="match status" value="2"/>
</dbReference>
<dbReference type="InterPro" id="IPR001529">
    <property type="entry name" value="Zn_ribbon_RPB9"/>
</dbReference>
<name>A0A6C0DCD4_9ZZZZ</name>
<dbReference type="Gene3D" id="2.20.25.10">
    <property type="match status" value="2"/>
</dbReference>
<proteinExistence type="predicted"/>
<accession>A0A6C0DCD4</accession>
<evidence type="ECO:0000313" key="2">
    <source>
        <dbReference type="EMBL" id="QHT13834.1"/>
    </source>
</evidence>
<reference evidence="2" key="1">
    <citation type="journal article" date="2020" name="Nature">
        <title>Giant virus diversity and host interactions through global metagenomics.</title>
        <authorList>
            <person name="Schulz F."/>
            <person name="Roux S."/>
            <person name="Paez-Espino D."/>
            <person name="Jungbluth S."/>
            <person name="Walsh D.A."/>
            <person name="Denef V.J."/>
            <person name="McMahon K.D."/>
            <person name="Konstantinidis K.T."/>
            <person name="Eloe-Fadrosh E.A."/>
            <person name="Kyrpides N.C."/>
            <person name="Woyke T."/>
        </authorList>
    </citation>
    <scope>NUCLEOTIDE SEQUENCE</scope>
    <source>
        <strain evidence="2">GVMAG-M-3300023174-134</strain>
    </source>
</reference>